<sequence length="146" mass="14955">MVFGGLFGGGSSSGSNNNNNNDDSSSTSSPSTISTPSPSPFSSISTSPSGGSSSAIKAKLQGAITQQSNLINAKFLISKINENCFDHCVSEPGASLSSREQTCLSTCMEKYIDGWNVVSRTYVARLQKEGAQLQQGGMGGLGGGGF</sequence>
<feature type="domain" description="Tim10-like" evidence="16">
    <location>
        <begin position="64"/>
        <end position="122"/>
    </location>
</feature>
<comment type="caution">
    <text evidence="17">The sequence shown here is derived from an EMBL/GenBank/DDBJ whole genome shotgun (WGS) entry which is preliminary data.</text>
</comment>
<dbReference type="GO" id="GO:0005743">
    <property type="term" value="C:mitochondrial inner membrane"/>
    <property type="evidence" value="ECO:0007669"/>
    <property type="project" value="UniProtKB-SubCell"/>
</dbReference>
<dbReference type="EMBL" id="JAVRRJ010000006">
    <property type="protein sequence ID" value="KAK5083956.1"/>
    <property type="molecule type" value="Genomic_DNA"/>
</dbReference>
<dbReference type="GO" id="GO:0042719">
    <property type="term" value="C:mitochondrial intermembrane space chaperone complex"/>
    <property type="evidence" value="ECO:0007669"/>
    <property type="project" value="UniProtKB-ARBA"/>
</dbReference>
<evidence type="ECO:0000256" key="5">
    <source>
        <dbReference type="ARBA" id="ARBA00022792"/>
    </source>
</evidence>
<keyword evidence="7 14" id="KW-0653">Protein transport</keyword>
<evidence type="ECO:0000313" key="17">
    <source>
        <dbReference type="EMBL" id="KAK5083956.1"/>
    </source>
</evidence>
<proteinExistence type="inferred from homology"/>
<dbReference type="GO" id="GO:0015031">
    <property type="term" value="P:protein transport"/>
    <property type="evidence" value="ECO:0007669"/>
    <property type="project" value="UniProtKB-KW"/>
</dbReference>
<keyword evidence="10 14" id="KW-1015">Disulfide bond</keyword>
<evidence type="ECO:0000256" key="14">
    <source>
        <dbReference type="RuleBase" id="RU367043"/>
    </source>
</evidence>
<dbReference type="Gene3D" id="1.10.287.810">
    <property type="entry name" value="Mitochondrial import inner membrane translocase subunit tim13 like domains"/>
    <property type="match status" value="1"/>
</dbReference>
<comment type="similarity">
    <text evidence="2 14">Belongs to the small Tim family.</text>
</comment>
<evidence type="ECO:0000256" key="8">
    <source>
        <dbReference type="ARBA" id="ARBA00023010"/>
    </source>
</evidence>
<feature type="compositionally biased region" description="Gly residues" evidence="15">
    <location>
        <begin position="1"/>
        <end position="12"/>
    </location>
</feature>
<evidence type="ECO:0000256" key="4">
    <source>
        <dbReference type="ARBA" id="ARBA00022723"/>
    </source>
</evidence>
<reference evidence="17 18" key="1">
    <citation type="submission" date="2023-08" db="EMBL/GenBank/DDBJ databases">
        <title>Black Yeasts Isolated from many extreme environments.</title>
        <authorList>
            <person name="Coleine C."/>
            <person name="Stajich J.E."/>
            <person name="Selbmann L."/>
        </authorList>
    </citation>
    <scope>NUCLEOTIDE SEQUENCE [LARGE SCALE GENOMIC DNA]</scope>
    <source>
        <strain evidence="17 18">CCFEE 5910</strain>
    </source>
</reference>
<dbReference type="SUPFAM" id="SSF144122">
    <property type="entry name" value="Tim10-like"/>
    <property type="match status" value="1"/>
</dbReference>
<accession>A0AAN7Y5B2</accession>
<keyword evidence="5 14" id="KW-0472">Membrane</keyword>
<dbReference type="InterPro" id="IPR004217">
    <property type="entry name" value="Tim10-like"/>
</dbReference>
<name>A0AAN7Y5B2_9EURO</name>
<evidence type="ECO:0000256" key="11">
    <source>
        <dbReference type="ARBA" id="ARBA00023186"/>
    </source>
</evidence>
<keyword evidence="11 14" id="KW-0143">Chaperone</keyword>
<keyword evidence="9 14" id="KW-0496">Mitochondrion</keyword>
<comment type="function">
    <text evidence="12">Mitochondrial intermembrane chaperone that participates in the import and insertion of some multi-pass transmembrane proteins into the mitochondrial inner membrane. Also required for the transfer of beta-barrel precursors from the TOM complex to the sorting and assembly machinery (SAM complex) of the outer membrane. Acts as a chaperone-like protein that protects the hydrophobic precursors from aggregation and guide them through the mitochondrial intermembrane space. The TIM8-TIM13 complex is non essential and only mediates the import of few proteins, while the predominant TIM9-TIM10 70 kDa complex is crucial and mediates the import of much more proteins.</text>
</comment>
<dbReference type="AlphaFoldDB" id="A0AAN7Y5B2"/>
<evidence type="ECO:0000256" key="3">
    <source>
        <dbReference type="ARBA" id="ARBA00022448"/>
    </source>
</evidence>
<dbReference type="GO" id="GO:0045039">
    <property type="term" value="P:protein insertion into mitochondrial inner membrane"/>
    <property type="evidence" value="ECO:0007669"/>
    <property type="project" value="UniProtKB-ARBA"/>
</dbReference>
<evidence type="ECO:0000256" key="1">
    <source>
        <dbReference type="ARBA" id="ARBA00004137"/>
    </source>
</evidence>
<keyword evidence="6" id="KW-0862">Zinc</keyword>
<dbReference type="RefSeq" id="XP_064756250.1">
    <property type="nucleotide sequence ID" value="XM_064897300.1"/>
</dbReference>
<evidence type="ECO:0000256" key="2">
    <source>
        <dbReference type="ARBA" id="ARBA00006720"/>
    </source>
</evidence>
<organism evidence="17 18">
    <name type="scientific">Lithohypha guttulata</name>
    <dbReference type="NCBI Taxonomy" id="1690604"/>
    <lineage>
        <taxon>Eukaryota</taxon>
        <taxon>Fungi</taxon>
        <taxon>Dikarya</taxon>
        <taxon>Ascomycota</taxon>
        <taxon>Pezizomycotina</taxon>
        <taxon>Eurotiomycetes</taxon>
        <taxon>Chaetothyriomycetidae</taxon>
        <taxon>Chaetothyriales</taxon>
        <taxon>Trichomeriaceae</taxon>
        <taxon>Lithohypha</taxon>
    </lineage>
</organism>
<evidence type="ECO:0000256" key="15">
    <source>
        <dbReference type="SAM" id="MobiDB-lite"/>
    </source>
</evidence>
<evidence type="ECO:0000256" key="9">
    <source>
        <dbReference type="ARBA" id="ARBA00023128"/>
    </source>
</evidence>
<keyword evidence="18" id="KW-1185">Reference proteome</keyword>
<evidence type="ECO:0000313" key="18">
    <source>
        <dbReference type="Proteomes" id="UP001309876"/>
    </source>
</evidence>
<keyword evidence="8 14" id="KW-0811">Translocation</keyword>
<keyword evidence="3 14" id="KW-0813">Transport</keyword>
<keyword evidence="5 14" id="KW-0999">Mitochondrion inner membrane</keyword>
<evidence type="ECO:0000256" key="12">
    <source>
        <dbReference type="ARBA" id="ARBA00025151"/>
    </source>
</evidence>
<evidence type="ECO:0000259" key="16">
    <source>
        <dbReference type="Pfam" id="PF02953"/>
    </source>
</evidence>
<dbReference type="FunFam" id="1.10.287.810:FF:000001">
    <property type="entry name" value="mitochondrial import inner membrane translocase subunit TIM13"/>
    <property type="match status" value="1"/>
</dbReference>
<evidence type="ECO:0000256" key="7">
    <source>
        <dbReference type="ARBA" id="ARBA00022927"/>
    </source>
</evidence>
<feature type="compositionally biased region" description="Low complexity" evidence="15">
    <location>
        <begin position="13"/>
        <end position="54"/>
    </location>
</feature>
<comment type="subcellular location">
    <subcellularLocation>
        <location evidence="1 14">Mitochondrion inner membrane</location>
        <topology evidence="1 14">Peripheral membrane protein</topology>
        <orientation evidence="1 14">Intermembrane side</orientation>
    </subcellularLocation>
</comment>
<gene>
    <name evidence="17" type="primary">TIM13</name>
    <name evidence="17" type="ORF">LTR05_006463</name>
</gene>
<evidence type="ECO:0000256" key="6">
    <source>
        <dbReference type="ARBA" id="ARBA00022833"/>
    </source>
</evidence>
<evidence type="ECO:0000256" key="10">
    <source>
        <dbReference type="ARBA" id="ARBA00023157"/>
    </source>
</evidence>
<comment type="subunit">
    <text evidence="13">Heterohexamer; composed of 3 copies of TIM8 and 3 copies of TIM13, named soluble 70 kDa complex. Associates with the TIM22 complex, whose core is composed of TIM22 and TIM54. Interacts with the transmembrane regions of multi-pass transmembrane proteins in transit.</text>
</comment>
<dbReference type="GO" id="GO:0046872">
    <property type="term" value="F:metal ion binding"/>
    <property type="evidence" value="ECO:0007669"/>
    <property type="project" value="UniProtKB-KW"/>
</dbReference>
<dbReference type="InterPro" id="IPR035427">
    <property type="entry name" value="Tim10-like_dom_sf"/>
</dbReference>
<evidence type="ECO:0000256" key="13">
    <source>
        <dbReference type="ARBA" id="ARBA00025862"/>
    </source>
</evidence>
<keyword evidence="4" id="KW-0479">Metal-binding</keyword>
<feature type="region of interest" description="Disordered" evidence="15">
    <location>
        <begin position="1"/>
        <end position="55"/>
    </location>
</feature>
<dbReference type="GeneID" id="90022620"/>
<protein>
    <recommendedName>
        <fullName evidence="14">Mitochondrial import inner membrane translocase subunit</fullName>
    </recommendedName>
</protein>
<dbReference type="Proteomes" id="UP001309876">
    <property type="component" value="Unassembled WGS sequence"/>
</dbReference>
<comment type="domain">
    <text evidence="14">The twin CX3C motif contains 4 conserved Cys residues that form 2 disulfide bonds in the mitochondrial intermembrane space.</text>
</comment>
<dbReference type="Pfam" id="PF02953">
    <property type="entry name" value="zf-Tim10_DDP"/>
    <property type="match status" value="1"/>
</dbReference>